<feature type="region of interest" description="Disordered" evidence="1">
    <location>
        <begin position="212"/>
        <end position="293"/>
    </location>
</feature>
<reference evidence="2 3" key="1">
    <citation type="submission" date="2021-07" db="EMBL/GenBank/DDBJ databases">
        <title>The Aristolochia fimbriata genome: insights into angiosperm evolution, floral development and chemical biosynthesis.</title>
        <authorList>
            <person name="Jiao Y."/>
        </authorList>
    </citation>
    <scope>NUCLEOTIDE SEQUENCE [LARGE SCALE GENOMIC DNA]</scope>
    <source>
        <strain evidence="2">IBCAS-2021</strain>
        <tissue evidence="2">Leaf</tissue>
    </source>
</reference>
<dbReference type="Proteomes" id="UP000825729">
    <property type="component" value="Unassembled WGS sequence"/>
</dbReference>
<protein>
    <submittedName>
        <fullName evidence="2">Uncharacterized protein</fullName>
    </submittedName>
</protein>
<keyword evidence="3" id="KW-1185">Reference proteome</keyword>
<feature type="compositionally biased region" description="Polar residues" evidence="1">
    <location>
        <begin position="282"/>
        <end position="293"/>
    </location>
</feature>
<evidence type="ECO:0000256" key="1">
    <source>
        <dbReference type="SAM" id="MobiDB-lite"/>
    </source>
</evidence>
<accession>A0AAV7E9U1</accession>
<evidence type="ECO:0000313" key="3">
    <source>
        <dbReference type="Proteomes" id="UP000825729"/>
    </source>
</evidence>
<organism evidence="2 3">
    <name type="scientific">Aristolochia fimbriata</name>
    <name type="common">White veined hardy Dutchman's pipe vine</name>
    <dbReference type="NCBI Taxonomy" id="158543"/>
    <lineage>
        <taxon>Eukaryota</taxon>
        <taxon>Viridiplantae</taxon>
        <taxon>Streptophyta</taxon>
        <taxon>Embryophyta</taxon>
        <taxon>Tracheophyta</taxon>
        <taxon>Spermatophyta</taxon>
        <taxon>Magnoliopsida</taxon>
        <taxon>Magnoliidae</taxon>
        <taxon>Piperales</taxon>
        <taxon>Aristolochiaceae</taxon>
        <taxon>Aristolochia</taxon>
    </lineage>
</organism>
<name>A0AAV7E9U1_ARIFI</name>
<evidence type="ECO:0000313" key="2">
    <source>
        <dbReference type="EMBL" id="KAG9444512.1"/>
    </source>
</evidence>
<gene>
    <name evidence="2" type="ORF">H6P81_015852</name>
</gene>
<proteinExistence type="predicted"/>
<dbReference type="EMBL" id="JAINDJ010000006">
    <property type="protein sequence ID" value="KAG9444512.1"/>
    <property type="molecule type" value="Genomic_DNA"/>
</dbReference>
<sequence>MENPMSSTIPMSPELAHRLWEVSNNYKQGEQSIRTPDKHQQILPHNQIDPSIPLGQGDPPHKSLQAKEEWIRPPLTPLLNKKRNWHHGSRRDGCCCRFRNCHTWASNKKWFIYFQLEAKLNLIREAWSPICQFSMWALELWKPPASRRLNQWMTIYGKSNQPLRISATKSSQQDGSVNGRVFDIDENDPRALIYDGNGQAFVQFFISSEGNLDGNPKIPSKSQTDAQSREFAPIKGSSKESPRALTHRNNDPSSSNQTPLPPSLMSRSNPPSPILGYDILPPNSSGEDSSASYRSISLDELGEREQRKIERETKKLNQLPVWYMDPRLRPTEVEVLEAGKERNSWSGREWSFSFAYALYQRKEELPPSLFYDYHVILMELVSKRVKYCNEQIENFLKESEPEVQKDKEFEARLKEVGTPINVRTQTDEGKKQGHETLASYHQQHGQEEVGLPLSVVKYQPVDAFLDVF</sequence>
<comment type="caution">
    <text evidence="2">The sequence shown here is derived from an EMBL/GenBank/DDBJ whole genome shotgun (WGS) entry which is preliminary data.</text>
</comment>
<dbReference type="AlphaFoldDB" id="A0AAV7E9U1"/>